<dbReference type="Pfam" id="PF04279">
    <property type="entry name" value="IspA"/>
    <property type="match status" value="1"/>
</dbReference>
<keyword evidence="4 5" id="KW-0472">Membrane</keyword>
<comment type="similarity">
    <text evidence="5">Belongs to the YciB family.</text>
</comment>
<dbReference type="RefSeq" id="WP_067755436.1">
    <property type="nucleotide sequence ID" value="NZ_LT907988.1"/>
</dbReference>
<evidence type="ECO:0000256" key="2">
    <source>
        <dbReference type="ARBA" id="ARBA00022692"/>
    </source>
</evidence>
<name>A0A1C3K458_9BURK</name>
<sequence length="202" mass="22532">MKKFLFDLFPLILFFAAYRFADIYVATAVAIAAGVLQIAWLKLTGKAIEGMHWVNLGVIVFFGGATLLLHDEAFIKWKPTVVYWLFAGALLGSRYLLGKNLLRKLLGAKIRMPDNIWDRFNASWALFFVLAGCANLYVAFSGHYTESQWVSFKVFGLMGLLLVFVIGQSVWLGRHMQAPEETGAGAGDDLPAKPLAEQERQP</sequence>
<organism evidence="7 9">
    <name type="scientific">Orrella dioscoreae</name>
    <dbReference type="NCBI Taxonomy" id="1851544"/>
    <lineage>
        <taxon>Bacteria</taxon>
        <taxon>Pseudomonadati</taxon>
        <taxon>Pseudomonadota</taxon>
        <taxon>Betaproteobacteria</taxon>
        <taxon>Burkholderiales</taxon>
        <taxon>Alcaligenaceae</taxon>
        <taxon>Orrella</taxon>
    </lineage>
</organism>
<feature type="transmembrane region" description="Helical" evidence="5">
    <location>
        <begin position="81"/>
        <end position="102"/>
    </location>
</feature>
<keyword evidence="5" id="KW-0997">Cell inner membrane</keyword>
<keyword evidence="2 5" id="KW-0812">Transmembrane</keyword>
<feature type="region of interest" description="Disordered" evidence="6">
    <location>
        <begin position="181"/>
        <end position="202"/>
    </location>
</feature>
<comment type="subcellular location">
    <subcellularLocation>
        <location evidence="5">Cell inner membrane</location>
        <topology evidence="5">Multi-pass membrane protein</topology>
    </subcellularLocation>
</comment>
<gene>
    <name evidence="5" type="primary">yciB</name>
    <name evidence="7" type="ORF">ODI_00783</name>
    <name evidence="8" type="ORF">ODI_R1385</name>
</gene>
<dbReference type="AlphaFoldDB" id="A0A1C3K458"/>
<evidence type="ECO:0000256" key="3">
    <source>
        <dbReference type="ARBA" id="ARBA00022989"/>
    </source>
</evidence>
<dbReference type="KEGG" id="odi:ODI_R1385"/>
<reference evidence="7 9" key="1">
    <citation type="submission" date="2016-06" db="EMBL/GenBank/DDBJ databases">
        <authorList>
            <person name="Kjaerup R.B."/>
            <person name="Dalgaard T.S."/>
            <person name="Juul-Madsen H.R."/>
        </authorList>
    </citation>
    <scope>NUCLEOTIDE SEQUENCE [LARGE SCALE GENOMIC DNA]</scope>
    <source>
        <strain evidence="7">Orrdi1</strain>
    </source>
</reference>
<evidence type="ECO:0000313" key="9">
    <source>
        <dbReference type="Proteomes" id="UP000078558"/>
    </source>
</evidence>
<dbReference type="GO" id="GO:0005886">
    <property type="term" value="C:plasma membrane"/>
    <property type="evidence" value="ECO:0007669"/>
    <property type="project" value="UniProtKB-SubCell"/>
</dbReference>
<feature type="transmembrane region" description="Helical" evidence="5">
    <location>
        <begin position="53"/>
        <end position="69"/>
    </location>
</feature>
<keyword evidence="3 5" id="KW-1133">Transmembrane helix</keyword>
<dbReference type="EMBL" id="LT907988">
    <property type="protein sequence ID" value="SOE48343.1"/>
    <property type="molecule type" value="Genomic_DNA"/>
</dbReference>
<feature type="transmembrane region" description="Helical" evidence="5">
    <location>
        <begin position="122"/>
        <end position="140"/>
    </location>
</feature>
<keyword evidence="1 5" id="KW-1003">Cell membrane</keyword>
<dbReference type="STRING" id="1851544.ODI_00783"/>
<evidence type="ECO:0000256" key="1">
    <source>
        <dbReference type="ARBA" id="ARBA00022475"/>
    </source>
</evidence>
<dbReference type="OrthoDB" id="9788219at2"/>
<proteinExistence type="inferred from homology"/>
<accession>A0A1C3K458</accession>
<dbReference type="InterPro" id="IPR006008">
    <property type="entry name" value="YciB"/>
</dbReference>
<dbReference type="NCBIfam" id="TIGR00997">
    <property type="entry name" value="ispZ"/>
    <property type="match status" value="1"/>
</dbReference>
<dbReference type="Proteomes" id="UP000078558">
    <property type="component" value="Chromosome I"/>
</dbReference>
<feature type="transmembrane region" description="Helical" evidence="5">
    <location>
        <begin position="152"/>
        <end position="172"/>
    </location>
</feature>
<evidence type="ECO:0000256" key="4">
    <source>
        <dbReference type="ARBA" id="ARBA00023136"/>
    </source>
</evidence>
<evidence type="ECO:0000313" key="8">
    <source>
        <dbReference type="EMBL" id="SOE48343.1"/>
    </source>
</evidence>
<dbReference type="NCBIfam" id="NF001325">
    <property type="entry name" value="PRK00259.1-3"/>
    <property type="match status" value="1"/>
</dbReference>
<dbReference type="EMBL" id="FLRC01000027">
    <property type="protein sequence ID" value="SBT26157.1"/>
    <property type="molecule type" value="Genomic_DNA"/>
</dbReference>
<protein>
    <recommendedName>
        <fullName evidence="5">Inner membrane-spanning protein YciB</fullName>
    </recommendedName>
</protein>
<dbReference type="HAMAP" id="MF_00189">
    <property type="entry name" value="YciB"/>
    <property type="match status" value="1"/>
</dbReference>
<dbReference type="PANTHER" id="PTHR36917:SF1">
    <property type="entry name" value="INNER MEMBRANE-SPANNING PROTEIN YCIB"/>
    <property type="match status" value="1"/>
</dbReference>
<feature type="transmembrane region" description="Helical" evidence="5">
    <location>
        <begin position="20"/>
        <end position="41"/>
    </location>
</feature>
<evidence type="ECO:0000313" key="7">
    <source>
        <dbReference type="EMBL" id="SBT26157.1"/>
    </source>
</evidence>
<keyword evidence="9" id="KW-1185">Reference proteome</keyword>
<evidence type="ECO:0000256" key="6">
    <source>
        <dbReference type="SAM" id="MobiDB-lite"/>
    </source>
</evidence>
<dbReference type="PANTHER" id="PTHR36917">
    <property type="entry name" value="INTRACELLULAR SEPTATION PROTEIN A-RELATED"/>
    <property type="match status" value="1"/>
</dbReference>
<reference evidence="8 9" key="2">
    <citation type="submission" date="2017-08" db="EMBL/GenBank/DDBJ databases">
        <authorList>
            <person name="de Groot N.N."/>
        </authorList>
    </citation>
    <scope>NUCLEOTIDE SEQUENCE [LARGE SCALE GENOMIC DNA]</scope>
    <source>
        <strain evidence="8">Orrdi1</strain>
    </source>
</reference>
<comment type="function">
    <text evidence="5">Plays a role in cell envelope biogenesis, maintenance of cell envelope integrity and membrane homeostasis.</text>
</comment>
<evidence type="ECO:0000256" key="5">
    <source>
        <dbReference type="HAMAP-Rule" id="MF_00189"/>
    </source>
</evidence>